<name>A0A067C3K3_SAPPC</name>
<dbReference type="Proteomes" id="UP000030745">
    <property type="component" value="Unassembled WGS sequence"/>
</dbReference>
<evidence type="ECO:0008006" key="3">
    <source>
        <dbReference type="Google" id="ProtNLM"/>
    </source>
</evidence>
<proteinExistence type="predicted"/>
<gene>
    <name evidence="1" type="ORF">SPRG_09189</name>
</gene>
<accession>A0A067C3K3</accession>
<dbReference type="GeneID" id="24131376"/>
<dbReference type="AlphaFoldDB" id="A0A067C3K3"/>
<evidence type="ECO:0000313" key="1">
    <source>
        <dbReference type="EMBL" id="KDO25364.1"/>
    </source>
</evidence>
<dbReference type="OrthoDB" id="73402at2759"/>
<dbReference type="KEGG" id="spar:SPRG_09189"/>
<evidence type="ECO:0000313" key="2">
    <source>
        <dbReference type="Proteomes" id="UP000030745"/>
    </source>
</evidence>
<keyword evidence="2" id="KW-1185">Reference proteome</keyword>
<reference evidence="1 2" key="1">
    <citation type="journal article" date="2013" name="PLoS Genet.">
        <title>Distinctive expansion of potential virulence genes in the genome of the oomycete fish pathogen Saprolegnia parasitica.</title>
        <authorList>
            <person name="Jiang R.H."/>
            <person name="de Bruijn I."/>
            <person name="Haas B.J."/>
            <person name="Belmonte R."/>
            <person name="Lobach L."/>
            <person name="Christie J."/>
            <person name="van den Ackerveken G."/>
            <person name="Bottin A."/>
            <person name="Bulone V."/>
            <person name="Diaz-Moreno S.M."/>
            <person name="Dumas B."/>
            <person name="Fan L."/>
            <person name="Gaulin E."/>
            <person name="Govers F."/>
            <person name="Grenville-Briggs L.J."/>
            <person name="Horner N.R."/>
            <person name="Levin J.Z."/>
            <person name="Mammella M."/>
            <person name="Meijer H.J."/>
            <person name="Morris P."/>
            <person name="Nusbaum C."/>
            <person name="Oome S."/>
            <person name="Phillips A.J."/>
            <person name="van Rooyen D."/>
            <person name="Rzeszutek E."/>
            <person name="Saraiva M."/>
            <person name="Secombes C.J."/>
            <person name="Seidl M.F."/>
            <person name="Snel B."/>
            <person name="Stassen J.H."/>
            <person name="Sykes S."/>
            <person name="Tripathy S."/>
            <person name="van den Berg H."/>
            <person name="Vega-Arreguin J.C."/>
            <person name="Wawra S."/>
            <person name="Young S.K."/>
            <person name="Zeng Q."/>
            <person name="Dieguez-Uribeondo J."/>
            <person name="Russ C."/>
            <person name="Tyler B.M."/>
            <person name="van West P."/>
        </authorList>
    </citation>
    <scope>NUCLEOTIDE SEQUENCE [LARGE SCALE GENOMIC DNA]</scope>
    <source>
        <strain evidence="1 2">CBS 223.65</strain>
    </source>
</reference>
<dbReference type="EMBL" id="KK583233">
    <property type="protein sequence ID" value="KDO25364.1"/>
    <property type="molecule type" value="Genomic_DNA"/>
</dbReference>
<dbReference type="VEuPathDB" id="FungiDB:SPRG_09189"/>
<sequence length="194" mass="22206">MKGVDTHKRQINRLKQKRFRERSITERAALQTEVYQLRNALRALQKRRTKVPRAPTTALQPLCAQLASWVASSVEGYRGVTLVADAVGRKVGLDWFSQHLYHNTERLLQTCAFPHDGSAVAEPIRVWETSASLELLVCHQHDFKKSLEATYESLHDTIWAHLRGDTAANVSEFLNTEVRIFVYINQVPTIAWSR</sequence>
<dbReference type="RefSeq" id="XP_012204011.1">
    <property type="nucleotide sequence ID" value="XM_012348621.1"/>
</dbReference>
<protein>
    <recommendedName>
        <fullName evidence="3">BZIP domain-containing protein</fullName>
    </recommendedName>
</protein>
<organism evidence="1 2">
    <name type="scientific">Saprolegnia parasitica (strain CBS 223.65)</name>
    <dbReference type="NCBI Taxonomy" id="695850"/>
    <lineage>
        <taxon>Eukaryota</taxon>
        <taxon>Sar</taxon>
        <taxon>Stramenopiles</taxon>
        <taxon>Oomycota</taxon>
        <taxon>Saprolegniomycetes</taxon>
        <taxon>Saprolegniales</taxon>
        <taxon>Saprolegniaceae</taxon>
        <taxon>Saprolegnia</taxon>
    </lineage>
</organism>